<evidence type="ECO:0000313" key="3">
    <source>
        <dbReference type="Proteomes" id="UP000308199"/>
    </source>
</evidence>
<dbReference type="EMBL" id="SGPK01000847">
    <property type="protein sequence ID" value="THG96821.1"/>
    <property type="molecule type" value="Genomic_DNA"/>
</dbReference>
<reference evidence="2 3" key="1">
    <citation type="submission" date="2019-02" db="EMBL/GenBank/DDBJ databases">
        <title>Genome sequencing of the rare red list fungi Phellinidium pouzarii.</title>
        <authorList>
            <person name="Buettner E."/>
            <person name="Kellner H."/>
        </authorList>
    </citation>
    <scope>NUCLEOTIDE SEQUENCE [LARGE SCALE GENOMIC DNA]</scope>
    <source>
        <strain evidence="2 3">DSM 108285</strain>
    </source>
</reference>
<comment type="caution">
    <text evidence="2">The sequence shown here is derived from an EMBL/GenBank/DDBJ whole genome shotgun (WGS) entry which is preliminary data.</text>
</comment>
<feature type="region of interest" description="Disordered" evidence="1">
    <location>
        <begin position="1"/>
        <end position="22"/>
    </location>
</feature>
<sequence>MRAYAERRHTGGSSVMSPPGTPAPTIAFPMPVVSVGAMNSPSTTMRTLYSPSTATSNNPFRRSVARHSMAAHSVDDAYFGTAE</sequence>
<organism evidence="2 3">
    <name type="scientific">Phellinidium pouzarii</name>
    <dbReference type="NCBI Taxonomy" id="167371"/>
    <lineage>
        <taxon>Eukaryota</taxon>
        <taxon>Fungi</taxon>
        <taxon>Dikarya</taxon>
        <taxon>Basidiomycota</taxon>
        <taxon>Agaricomycotina</taxon>
        <taxon>Agaricomycetes</taxon>
        <taxon>Hymenochaetales</taxon>
        <taxon>Hymenochaetaceae</taxon>
        <taxon>Phellinidium</taxon>
    </lineage>
</organism>
<accession>A0A4S4KF80</accession>
<keyword evidence="3" id="KW-1185">Reference proteome</keyword>
<dbReference type="AlphaFoldDB" id="A0A4S4KF80"/>
<gene>
    <name evidence="2" type="ORF">EW145_g7713</name>
</gene>
<proteinExistence type="predicted"/>
<evidence type="ECO:0000256" key="1">
    <source>
        <dbReference type="SAM" id="MobiDB-lite"/>
    </source>
</evidence>
<name>A0A4S4KF80_9AGAM</name>
<dbReference type="Proteomes" id="UP000308199">
    <property type="component" value="Unassembled WGS sequence"/>
</dbReference>
<protein>
    <submittedName>
        <fullName evidence="2">Uncharacterized protein</fullName>
    </submittedName>
</protein>
<evidence type="ECO:0000313" key="2">
    <source>
        <dbReference type="EMBL" id="THG96821.1"/>
    </source>
</evidence>
<dbReference type="OrthoDB" id="3363836at2759"/>